<sequence length="598" mass="67974">MKPEKRNNLPNVVKTVSIKFLITCQFIHFCIIVSFYLHSLYRLKHIGECVAEVKDLSAPFKYVPRQRREAVNPSNPDDLSQWTILLGHDTIIPKNVFERSCRRVHQYCADKGKRLQGFQGRQGIPGPQGPIGPPGKKGYEGPIGPSGLVGGIGEEGPAGKNGRCNCSFPDMYVQRIAVPGPPVIKIEERIVPVPVVVVKEVEVTKLIPFEPTPPGFLPPHGWSPGMPMPNPALTRKMIKTTKAAQITRWKAGMRRTTLTKATTGPTPPTGTGRNDTIEDLLRSANDTEFNNETLADMPTTEPPYTGPPTLGPNQKECRLNAVGIPVLHAESQYGSIGSWMRDTKPRNSAMASKRWLTDYFASPVLYEYENERQLLNKKQKIKYYVDYLASGTGSMIYNGSYFYHRHGSNFMVRYDLESTAQIQSDELPEIAYNDCSRKHDHTFESCNDTERDPWLYNRPHNFVDFAADENGLWLLYTKYDNPHLFVSKIEPDFYVVNTWEIEVNGTELADAFIMCGVIYGLESATDRDTFISFAYDLYRNESIAVDIPWYNPYRGLTMLHYNPVDSRLYFFDNGKLLSVNVRVEEEVFEQEIQDDYYN</sequence>
<evidence type="ECO:0000256" key="4">
    <source>
        <dbReference type="SAM" id="Phobius"/>
    </source>
</evidence>
<dbReference type="PANTHER" id="PTHR23192">
    <property type="entry name" value="OLFACTOMEDIN-RELATED"/>
    <property type="match status" value="1"/>
</dbReference>
<protein>
    <submittedName>
        <fullName evidence="7">Olfactomedin-like domain-containing protein</fullName>
    </submittedName>
</protein>
<dbReference type="PROSITE" id="PS51132">
    <property type="entry name" value="OLF"/>
    <property type="match status" value="1"/>
</dbReference>
<evidence type="ECO:0000313" key="7">
    <source>
        <dbReference type="WBParaSite" id="PDA_v2.g2143.t1"/>
    </source>
</evidence>
<keyword evidence="2" id="KW-0964">Secreted</keyword>
<evidence type="ECO:0000256" key="1">
    <source>
        <dbReference type="ARBA" id="ARBA00004613"/>
    </source>
</evidence>
<name>A0A914Q2R4_9BILA</name>
<organism evidence="6 7">
    <name type="scientific">Panagrolaimus davidi</name>
    <dbReference type="NCBI Taxonomy" id="227884"/>
    <lineage>
        <taxon>Eukaryota</taxon>
        <taxon>Metazoa</taxon>
        <taxon>Ecdysozoa</taxon>
        <taxon>Nematoda</taxon>
        <taxon>Chromadorea</taxon>
        <taxon>Rhabditida</taxon>
        <taxon>Tylenchina</taxon>
        <taxon>Panagrolaimomorpha</taxon>
        <taxon>Panagrolaimoidea</taxon>
        <taxon>Panagrolaimidae</taxon>
        <taxon>Panagrolaimus</taxon>
    </lineage>
</organism>
<dbReference type="Pfam" id="PF02191">
    <property type="entry name" value="OLF"/>
    <property type="match status" value="1"/>
</dbReference>
<feature type="transmembrane region" description="Helical" evidence="4">
    <location>
        <begin position="20"/>
        <end position="41"/>
    </location>
</feature>
<proteinExistence type="predicted"/>
<evidence type="ECO:0000259" key="5">
    <source>
        <dbReference type="PROSITE" id="PS51132"/>
    </source>
</evidence>
<dbReference type="Proteomes" id="UP000887578">
    <property type="component" value="Unplaced"/>
</dbReference>
<dbReference type="SMART" id="SM00284">
    <property type="entry name" value="OLF"/>
    <property type="match status" value="1"/>
</dbReference>
<evidence type="ECO:0000313" key="6">
    <source>
        <dbReference type="Proteomes" id="UP000887578"/>
    </source>
</evidence>
<comment type="subcellular location">
    <subcellularLocation>
        <location evidence="1">Secreted</location>
    </subcellularLocation>
</comment>
<keyword evidence="4" id="KW-0472">Membrane</keyword>
<keyword evidence="6" id="KW-1185">Reference proteome</keyword>
<dbReference type="GO" id="GO:0007165">
    <property type="term" value="P:signal transduction"/>
    <property type="evidence" value="ECO:0007669"/>
    <property type="project" value="TreeGrafter"/>
</dbReference>
<keyword evidence="4" id="KW-0812">Transmembrane</keyword>
<reference evidence="7" key="1">
    <citation type="submission" date="2022-11" db="UniProtKB">
        <authorList>
            <consortium name="WormBaseParasite"/>
        </authorList>
    </citation>
    <scope>IDENTIFICATION</scope>
</reference>
<dbReference type="WBParaSite" id="PDA_v2.g2143.t1">
    <property type="protein sequence ID" value="PDA_v2.g2143.t1"/>
    <property type="gene ID" value="PDA_v2.g2143"/>
</dbReference>
<dbReference type="InterPro" id="IPR003112">
    <property type="entry name" value="Olfac-like_dom"/>
</dbReference>
<dbReference type="GO" id="GO:0005615">
    <property type="term" value="C:extracellular space"/>
    <property type="evidence" value="ECO:0007669"/>
    <property type="project" value="TreeGrafter"/>
</dbReference>
<dbReference type="InterPro" id="IPR050605">
    <property type="entry name" value="Olfactomedin-like_domain"/>
</dbReference>
<accession>A0A914Q2R4</accession>
<dbReference type="PANTHER" id="PTHR23192:SF83">
    <property type="entry name" value="OLFACTOMEDIN-LIKE DOMAIN-CONTAINING PROTEIN"/>
    <property type="match status" value="1"/>
</dbReference>
<evidence type="ECO:0000256" key="2">
    <source>
        <dbReference type="ARBA" id="ARBA00022525"/>
    </source>
</evidence>
<dbReference type="AlphaFoldDB" id="A0A914Q2R4"/>
<comment type="caution">
    <text evidence="3">Lacks conserved residue(s) required for the propagation of feature annotation.</text>
</comment>
<evidence type="ECO:0000256" key="3">
    <source>
        <dbReference type="PROSITE-ProRule" id="PRU00446"/>
    </source>
</evidence>
<keyword evidence="4" id="KW-1133">Transmembrane helix</keyword>
<feature type="domain" description="Olfactomedin-like" evidence="5">
    <location>
        <begin position="316"/>
        <end position="585"/>
    </location>
</feature>